<dbReference type="SMART" id="SM00355">
    <property type="entry name" value="ZnF_C2H2"/>
    <property type="match status" value="2"/>
</dbReference>
<feature type="region of interest" description="Disordered" evidence="1">
    <location>
        <begin position="114"/>
        <end position="167"/>
    </location>
</feature>
<gene>
    <name evidence="4" type="ORF">EG327_006686</name>
    <name evidence="3" type="ORF">EG328_007706</name>
</gene>
<keyword evidence="6" id="KW-1185">Reference proteome</keyword>
<feature type="region of interest" description="Disordered" evidence="1">
    <location>
        <begin position="27"/>
        <end position="73"/>
    </location>
</feature>
<dbReference type="InterPro" id="IPR013087">
    <property type="entry name" value="Znf_C2H2_type"/>
</dbReference>
<evidence type="ECO:0000259" key="2">
    <source>
        <dbReference type="PROSITE" id="PS00028"/>
    </source>
</evidence>
<evidence type="ECO:0000256" key="1">
    <source>
        <dbReference type="SAM" id="MobiDB-lite"/>
    </source>
</evidence>
<dbReference type="EMBL" id="WNWS01000418">
    <property type="protein sequence ID" value="KAE9968181.1"/>
    <property type="molecule type" value="Genomic_DNA"/>
</dbReference>
<feature type="domain" description="C2H2-type" evidence="2">
    <location>
        <begin position="5"/>
        <end position="27"/>
    </location>
</feature>
<comment type="caution">
    <text evidence="4">The sequence shown here is derived from an EMBL/GenBank/DDBJ whole genome shotgun (WGS) entry which is preliminary data.</text>
</comment>
<reference evidence="4 6" key="1">
    <citation type="submission" date="2019-07" db="EMBL/GenBank/DDBJ databases">
        <title>Venturia inaequalis Genome Resource.</title>
        <authorList>
            <person name="Lichtner F.J."/>
        </authorList>
    </citation>
    <scope>NUCLEOTIDE SEQUENCE [LARGE SCALE GENOMIC DNA]</scope>
    <source>
        <strain evidence="3 5">120213</strain>
        <strain evidence="4 6">DMI_063113</strain>
    </source>
</reference>
<evidence type="ECO:0000313" key="3">
    <source>
        <dbReference type="EMBL" id="KAE9968181.1"/>
    </source>
</evidence>
<name>A0A8H3V316_VENIN</name>
<feature type="compositionally biased region" description="Acidic residues" evidence="1">
    <location>
        <begin position="128"/>
        <end position="141"/>
    </location>
</feature>
<feature type="compositionally biased region" description="Basic residues" evidence="1">
    <location>
        <begin position="149"/>
        <end position="161"/>
    </location>
</feature>
<feature type="compositionally biased region" description="Low complexity" evidence="1">
    <location>
        <begin position="47"/>
        <end position="59"/>
    </location>
</feature>
<dbReference type="AlphaFoldDB" id="A0A8H3V316"/>
<organism evidence="4 6">
    <name type="scientific">Venturia inaequalis</name>
    <name type="common">Apple scab fungus</name>
    <dbReference type="NCBI Taxonomy" id="5025"/>
    <lineage>
        <taxon>Eukaryota</taxon>
        <taxon>Fungi</taxon>
        <taxon>Dikarya</taxon>
        <taxon>Ascomycota</taxon>
        <taxon>Pezizomycotina</taxon>
        <taxon>Dothideomycetes</taxon>
        <taxon>Pleosporomycetidae</taxon>
        <taxon>Venturiales</taxon>
        <taxon>Venturiaceae</taxon>
        <taxon>Venturia</taxon>
    </lineage>
</organism>
<feature type="domain" description="C2H2-type" evidence="2">
    <location>
        <begin position="172"/>
        <end position="194"/>
    </location>
</feature>
<dbReference type="Proteomes" id="UP000490939">
    <property type="component" value="Unassembled WGS sequence"/>
</dbReference>
<sequence length="209" mass="23346">MLHDCDTCDETFDNDEARQSHMRDLNHFINSDTSEKRNTTPHRIAASSSTSSSSSSSDSESSDLKISANMVPDTKNDALENMQLSDLSCREAEEQGVRIPTSALSMRSRLESTKQWAATQNPHNTIPIEEDDEEEEDENENDAVQIQTPKKKKRKRGKRKGKGGDQSLTVKCETCDMRFVNREAVGQHMLAKEHFRTGVLEEGGDGLGD</sequence>
<dbReference type="Proteomes" id="UP000447873">
    <property type="component" value="Unassembled WGS sequence"/>
</dbReference>
<dbReference type="PROSITE" id="PS00028">
    <property type="entry name" value="ZINC_FINGER_C2H2_1"/>
    <property type="match status" value="2"/>
</dbReference>
<protein>
    <recommendedName>
        <fullName evidence="2">C2H2-type domain-containing protein</fullName>
    </recommendedName>
</protein>
<dbReference type="EMBL" id="WNWR01000395">
    <property type="protein sequence ID" value="KAE9980137.1"/>
    <property type="molecule type" value="Genomic_DNA"/>
</dbReference>
<accession>A0A8H3V316</accession>
<proteinExistence type="predicted"/>
<evidence type="ECO:0000313" key="5">
    <source>
        <dbReference type="Proteomes" id="UP000447873"/>
    </source>
</evidence>
<evidence type="ECO:0000313" key="4">
    <source>
        <dbReference type="EMBL" id="KAE9980137.1"/>
    </source>
</evidence>
<evidence type="ECO:0000313" key="6">
    <source>
        <dbReference type="Proteomes" id="UP000490939"/>
    </source>
</evidence>
<feature type="compositionally biased region" description="Polar residues" evidence="1">
    <location>
        <begin position="114"/>
        <end position="124"/>
    </location>
</feature>